<evidence type="ECO:0000256" key="9">
    <source>
        <dbReference type="ARBA" id="ARBA00023125"/>
    </source>
</evidence>
<evidence type="ECO:0000256" key="4">
    <source>
        <dbReference type="ARBA" id="ARBA00022741"/>
    </source>
</evidence>
<comment type="similarity">
    <text evidence="12">Belongs to the helicase family. PriA subfamily.</text>
</comment>
<dbReference type="InterPro" id="IPR001650">
    <property type="entry name" value="Helicase_C-like"/>
</dbReference>
<dbReference type="Proteomes" id="UP000223913">
    <property type="component" value="Unassembled WGS sequence"/>
</dbReference>
<dbReference type="Pfam" id="PF18074">
    <property type="entry name" value="PriA_C"/>
    <property type="match status" value="1"/>
</dbReference>
<feature type="binding site" evidence="12">
    <location>
        <position position="558"/>
    </location>
    <ligand>
        <name>Zn(2+)</name>
        <dbReference type="ChEBI" id="CHEBI:29105"/>
        <label>2</label>
    </ligand>
</feature>
<dbReference type="Gene3D" id="3.40.1440.60">
    <property type="entry name" value="PriA, 3(prime) DNA-binding domain"/>
    <property type="match status" value="1"/>
</dbReference>
<dbReference type="EMBL" id="PDUD01000029">
    <property type="protein sequence ID" value="PHN03810.1"/>
    <property type="molecule type" value="Genomic_DNA"/>
</dbReference>
<evidence type="ECO:0000259" key="14">
    <source>
        <dbReference type="PROSITE" id="PS51194"/>
    </source>
</evidence>
<dbReference type="GO" id="GO:0006270">
    <property type="term" value="P:DNA replication initiation"/>
    <property type="evidence" value="ECO:0007669"/>
    <property type="project" value="TreeGrafter"/>
</dbReference>
<evidence type="ECO:0000256" key="7">
    <source>
        <dbReference type="ARBA" id="ARBA00022833"/>
    </source>
</evidence>
<dbReference type="PANTHER" id="PTHR30580:SF0">
    <property type="entry name" value="PRIMOSOMAL PROTEIN N"/>
    <property type="match status" value="1"/>
</dbReference>
<evidence type="ECO:0000313" key="16">
    <source>
        <dbReference type="Proteomes" id="UP000223913"/>
    </source>
</evidence>
<feature type="binding site" evidence="12">
    <location>
        <position position="543"/>
    </location>
    <ligand>
        <name>Zn(2+)</name>
        <dbReference type="ChEBI" id="CHEBI:29105"/>
        <label>2</label>
    </ligand>
</feature>
<dbReference type="GO" id="GO:0003677">
    <property type="term" value="F:DNA binding"/>
    <property type="evidence" value="ECO:0007669"/>
    <property type="project" value="UniProtKB-UniRule"/>
</dbReference>
<evidence type="ECO:0000256" key="5">
    <source>
        <dbReference type="ARBA" id="ARBA00022801"/>
    </source>
</evidence>
<dbReference type="SMART" id="SM00490">
    <property type="entry name" value="HELICc"/>
    <property type="match status" value="1"/>
</dbReference>
<gene>
    <name evidence="12 15" type="primary">priA</name>
    <name evidence="15" type="ORF">CRP01_25000</name>
</gene>
<keyword evidence="4 12" id="KW-0547">Nucleotide-binding</keyword>
<protein>
    <recommendedName>
        <fullName evidence="12">Replication restart protein PriA</fullName>
    </recommendedName>
    <alternativeName>
        <fullName evidence="12">ATP-dependent DNA helicase PriA</fullName>
        <ecNumber evidence="12">5.6.2.4</ecNumber>
    </alternativeName>
    <alternativeName>
        <fullName evidence="12">DNA 3'-5' helicase PriA</fullName>
    </alternativeName>
</protein>
<reference evidence="15 16" key="1">
    <citation type="submission" date="2017-10" db="EMBL/GenBank/DDBJ databases">
        <title>The draft genome sequence of Lewinella nigricans NBRC 102662.</title>
        <authorList>
            <person name="Wang K."/>
        </authorList>
    </citation>
    <scope>NUCLEOTIDE SEQUENCE [LARGE SCALE GENOMIC DNA]</scope>
    <source>
        <strain evidence="15 16">NBRC 102662</strain>
    </source>
</reference>
<evidence type="ECO:0000313" key="15">
    <source>
        <dbReference type="EMBL" id="PHN03810.1"/>
    </source>
</evidence>
<dbReference type="FunFam" id="3.40.50.300:FF:000489">
    <property type="entry name" value="Primosome assembly protein PriA"/>
    <property type="match status" value="1"/>
</dbReference>
<name>A0A2D0N5Z2_FLAN2</name>
<comment type="catalytic activity">
    <reaction evidence="11 12">
        <text>ATP + H2O = ADP + phosphate + H(+)</text>
        <dbReference type="Rhea" id="RHEA:13065"/>
        <dbReference type="ChEBI" id="CHEBI:15377"/>
        <dbReference type="ChEBI" id="CHEBI:15378"/>
        <dbReference type="ChEBI" id="CHEBI:30616"/>
        <dbReference type="ChEBI" id="CHEBI:43474"/>
        <dbReference type="ChEBI" id="CHEBI:456216"/>
        <dbReference type="EC" id="5.6.2.4"/>
    </reaction>
</comment>
<feature type="domain" description="Helicase ATP-binding" evidence="13">
    <location>
        <begin position="302"/>
        <end position="468"/>
    </location>
</feature>
<evidence type="ECO:0000256" key="3">
    <source>
        <dbReference type="ARBA" id="ARBA00022723"/>
    </source>
</evidence>
<dbReference type="GO" id="GO:0006302">
    <property type="term" value="P:double-strand break repair"/>
    <property type="evidence" value="ECO:0007669"/>
    <property type="project" value="InterPro"/>
</dbReference>
<feature type="binding site" evidence="12">
    <location>
        <position position="561"/>
    </location>
    <ligand>
        <name>Zn(2+)</name>
        <dbReference type="ChEBI" id="CHEBI:29105"/>
        <label>2</label>
    </ligand>
</feature>
<keyword evidence="16" id="KW-1185">Reference proteome</keyword>
<dbReference type="InterPro" id="IPR041222">
    <property type="entry name" value="PriA_3primeBD"/>
</dbReference>
<dbReference type="HAMAP" id="MF_00983">
    <property type="entry name" value="PriA"/>
    <property type="match status" value="1"/>
</dbReference>
<dbReference type="RefSeq" id="WP_099152842.1">
    <property type="nucleotide sequence ID" value="NZ_PDUD01000029.1"/>
</dbReference>
<dbReference type="GO" id="GO:0043138">
    <property type="term" value="F:3'-5' DNA helicase activity"/>
    <property type="evidence" value="ECO:0007669"/>
    <property type="project" value="UniProtKB-EC"/>
</dbReference>
<dbReference type="GO" id="GO:0008270">
    <property type="term" value="F:zinc ion binding"/>
    <property type="evidence" value="ECO:0007669"/>
    <property type="project" value="UniProtKB-UniRule"/>
</dbReference>
<evidence type="ECO:0000256" key="2">
    <source>
        <dbReference type="ARBA" id="ARBA00022705"/>
    </source>
</evidence>
<evidence type="ECO:0000256" key="6">
    <source>
        <dbReference type="ARBA" id="ARBA00022806"/>
    </source>
</evidence>
<dbReference type="SUPFAM" id="SSF52540">
    <property type="entry name" value="P-loop containing nucleoside triphosphate hydrolases"/>
    <property type="match status" value="1"/>
</dbReference>
<dbReference type="PROSITE" id="PS51192">
    <property type="entry name" value="HELICASE_ATP_BIND_1"/>
    <property type="match status" value="1"/>
</dbReference>
<dbReference type="Pfam" id="PF18319">
    <property type="entry name" value="Zn_ribbon_PriA"/>
    <property type="match status" value="1"/>
</dbReference>
<comment type="function">
    <text evidence="12">Initiates the restart of stalled replication forks, which reloads the replicative helicase on sites other than the origin of replication. Recognizes and binds to abandoned replication forks and remodels them to uncover a helicase loading site. Promotes assembly of the primosome at these replication forks.</text>
</comment>
<dbReference type="PROSITE" id="PS51194">
    <property type="entry name" value="HELICASE_CTER"/>
    <property type="match status" value="1"/>
</dbReference>
<keyword evidence="2 12" id="KW-0235">DNA replication</keyword>
<feature type="binding site" evidence="12">
    <location>
        <position position="531"/>
    </location>
    <ligand>
        <name>Zn(2+)</name>
        <dbReference type="ChEBI" id="CHEBI:29105"/>
        <label>1</label>
    </ligand>
</feature>
<keyword evidence="10 12" id="KW-0413">Isomerase</keyword>
<evidence type="ECO:0000256" key="11">
    <source>
        <dbReference type="ARBA" id="ARBA00048988"/>
    </source>
</evidence>
<dbReference type="InterPro" id="IPR041236">
    <property type="entry name" value="PriA_C"/>
</dbReference>
<dbReference type="Gene3D" id="3.40.50.300">
    <property type="entry name" value="P-loop containing nucleotide triphosphate hydrolases"/>
    <property type="match status" value="2"/>
</dbReference>
<evidence type="ECO:0000256" key="1">
    <source>
        <dbReference type="ARBA" id="ARBA00022515"/>
    </source>
</evidence>
<evidence type="ECO:0000256" key="12">
    <source>
        <dbReference type="HAMAP-Rule" id="MF_00983"/>
    </source>
</evidence>
<dbReference type="NCBIfam" id="TIGR00595">
    <property type="entry name" value="priA"/>
    <property type="match status" value="1"/>
</dbReference>
<feature type="binding site" evidence="12">
    <location>
        <position position="540"/>
    </location>
    <ligand>
        <name>Zn(2+)</name>
        <dbReference type="ChEBI" id="CHEBI:29105"/>
        <label>2</label>
    </ligand>
</feature>
<dbReference type="GO" id="GO:0016887">
    <property type="term" value="F:ATP hydrolysis activity"/>
    <property type="evidence" value="ECO:0007669"/>
    <property type="project" value="RHEA"/>
</dbReference>
<dbReference type="Pfam" id="PF00271">
    <property type="entry name" value="Helicase_C"/>
    <property type="match status" value="1"/>
</dbReference>
<evidence type="ECO:0000256" key="8">
    <source>
        <dbReference type="ARBA" id="ARBA00022840"/>
    </source>
</evidence>
<dbReference type="FunFam" id="3.40.1440.60:FF:000001">
    <property type="entry name" value="Primosomal protein N"/>
    <property type="match status" value="1"/>
</dbReference>
<dbReference type="GO" id="GO:0006310">
    <property type="term" value="P:DNA recombination"/>
    <property type="evidence" value="ECO:0007669"/>
    <property type="project" value="InterPro"/>
</dbReference>
<dbReference type="InterPro" id="IPR040498">
    <property type="entry name" value="PriA_CRR"/>
</dbReference>
<feature type="binding site" evidence="12">
    <location>
        <position position="534"/>
    </location>
    <ligand>
        <name>Zn(2+)</name>
        <dbReference type="ChEBI" id="CHEBI:29105"/>
        <label>1</label>
    </ligand>
</feature>
<keyword evidence="3 12" id="KW-0479">Metal-binding</keyword>
<dbReference type="CDD" id="cd17929">
    <property type="entry name" value="DEXHc_priA"/>
    <property type="match status" value="1"/>
</dbReference>
<dbReference type="Pfam" id="PF17764">
    <property type="entry name" value="PriA_3primeBD"/>
    <property type="match status" value="1"/>
</dbReference>
<sequence length="825" mass="93998">MSEATYHIPVTETFVNVILPLATPKPYTYHVPEELIPEVKFGLRVEVQFGKQKRYSGLIIEVHQNAPEGHRTKPIIGIVDDAPLINERQLKLWNWLAGYYGCTLGEIMHAALPANLKLASETILSLSPLYDGDFVHLEDKEYLIAEALTIQDELSIEEVRDIIGTKTVYPLIRAMLEKRIIYLKEDIKEKYKPKSVACVKLAEPYASDRKQLNAAFDKLTRSERQTEALMAYIQLEKQQDYIRRQDIYKKVNADSSVLKAMEKKGVFELYDREVSRLGSYEEETVDAAELSEQQSDAIERSKTLFEKQDVVLLHGVTGSGKTRVYVELIREALERGEQVLYLLPEIALTTQITDRLQQIFGDDIAVYHSRLNNNERVEMWNAVLQDKPIVLGARSALFLPFSNLGLIVVDEEHDRSYKQHDPSPRYNGRDAAIVLAQLHGAKVLLGTATPSVETYHNVLKKKYGLVAMPERFGGIQMPEILVVDLKNEQKKRQLQSHFSSVLIAELKGALERGEQAILFQNRRGFSPTYRCSTCGWHAECVHCDVSLTYHKYFKQLKCHYCGYQTALPKNCPACGSTGLILKGFGTEKIEDELKIYLPTAKIARMDFDTVRSKHAHAQIINDFEEKRIDILVGTQMVTKGLDFENVGIVGVLSADQLLQFPDFRASERAFQLMVQVSGRAGRKHKRGKVIIQAFNTASPVLKEVFQNDFPTFINRELRERNDFLYPPFVRLIRITLKHKKPELLNDAAKLYAKLLKTALGSWVIGPAVPYISRVRGYYLLDFLIKLERDAKKIRFAKDTVLNSIDEMQRAEGFSGVRVNVDVDPF</sequence>
<keyword evidence="1 12" id="KW-0639">Primosome</keyword>
<dbReference type="GO" id="GO:0006269">
    <property type="term" value="P:DNA replication, synthesis of primer"/>
    <property type="evidence" value="ECO:0007669"/>
    <property type="project" value="UniProtKB-KW"/>
</dbReference>
<feature type="domain" description="Helicase C-terminal" evidence="14">
    <location>
        <begin position="566"/>
        <end position="721"/>
    </location>
</feature>
<dbReference type="GO" id="GO:1990077">
    <property type="term" value="C:primosome complex"/>
    <property type="evidence" value="ECO:0007669"/>
    <property type="project" value="UniProtKB-UniRule"/>
</dbReference>
<accession>A0A2D0N5Z2</accession>
<evidence type="ECO:0000256" key="10">
    <source>
        <dbReference type="ARBA" id="ARBA00023235"/>
    </source>
</evidence>
<dbReference type="SMART" id="SM00487">
    <property type="entry name" value="DEXDc"/>
    <property type="match status" value="1"/>
</dbReference>
<keyword evidence="7 12" id="KW-0862">Zinc</keyword>
<feature type="binding site" evidence="12">
    <location>
        <position position="574"/>
    </location>
    <ligand>
        <name>Zn(2+)</name>
        <dbReference type="ChEBI" id="CHEBI:29105"/>
        <label>1</label>
    </ligand>
</feature>
<dbReference type="InterPro" id="IPR014001">
    <property type="entry name" value="Helicase_ATP-bd"/>
</dbReference>
<dbReference type="EC" id="5.6.2.4" evidence="12"/>
<dbReference type="CDD" id="cd18804">
    <property type="entry name" value="SF2_C_priA"/>
    <property type="match status" value="1"/>
</dbReference>
<dbReference type="OrthoDB" id="9759544at2"/>
<dbReference type="GO" id="GO:0005524">
    <property type="term" value="F:ATP binding"/>
    <property type="evidence" value="ECO:0007669"/>
    <property type="project" value="UniProtKB-UniRule"/>
</dbReference>
<keyword evidence="5 12" id="KW-0378">Hydrolase</keyword>
<feature type="binding site" evidence="12">
    <location>
        <position position="571"/>
    </location>
    <ligand>
        <name>Zn(2+)</name>
        <dbReference type="ChEBI" id="CHEBI:29105"/>
        <label>1</label>
    </ligand>
</feature>
<comment type="cofactor">
    <cofactor evidence="12">
        <name>Zn(2+)</name>
        <dbReference type="ChEBI" id="CHEBI:29105"/>
    </cofactor>
    <text evidence="12">Binds 2 zinc ions per subunit.</text>
</comment>
<comment type="caution">
    <text evidence="15">The sequence shown here is derived from an EMBL/GenBank/DDBJ whole genome shotgun (WGS) entry which is preliminary data.</text>
</comment>
<comment type="subunit">
    <text evidence="12">Component of the replication restart primosome.</text>
</comment>
<keyword evidence="6 12" id="KW-0347">Helicase</keyword>
<organism evidence="15 16">
    <name type="scientific">Flavilitoribacter nigricans (strain ATCC 23147 / DSM 23189 / NBRC 102662 / NCIMB 1420 / SS-2)</name>
    <name type="common">Lewinella nigricans</name>
    <dbReference type="NCBI Taxonomy" id="1122177"/>
    <lineage>
        <taxon>Bacteria</taxon>
        <taxon>Pseudomonadati</taxon>
        <taxon>Bacteroidota</taxon>
        <taxon>Saprospiria</taxon>
        <taxon>Saprospirales</taxon>
        <taxon>Lewinellaceae</taxon>
        <taxon>Flavilitoribacter</taxon>
    </lineage>
</organism>
<comment type="catalytic activity">
    <reaction evidence="12">
        <text>Couples ATP hydrolysis with the unwinding of duplex DNA by translocating in the 3'-5' direction.</text>
        <dbReference type="EC" id="5.6.2.4"/>
    </reaction>
</comment>
<proteinExistence type="inferred from homology"/>
<dbReference type="InterPro" id="IPR042115">
    <property type="entry name" value="PriA_3primeBD_sf"/>
</dbReference>
<keyword evidence="8 12" id="KW-0067">ATP-binding</keyword>
<evidence type="ECO:0000259" key="13">
    <source>
        <dbReference type="PROSITE" id="PS51192"/>
    </source>
</evidence>
<dbReference type="AlphaFoldDB" id="A0A2D0N5Z2"/>
<dbReference type="PANTHER" id="PTHR30580">
    <property type="entry name" value="PRIMOSOMAL PROTEIN N"/>
    <property type="match status" value="1"/>
</dbReference>
<dbReference type="InterPro" id="IPR005259">
    <property type="entry name" value="PriA"/>
</dbReference>
<dbReference type="Pfam" id="PF00270">
    <property type="entry name" value="DEAD"/>
    <property type="match status" value="1"/>
</dbReference>
<keyword evidence="9 12" id="KW-0238">DNA-binding</keyword>
<dbReference type="InterPro" id="IPR011545">
    <property type="entry name" value="DEAD/DEAH_box_helicase_dom"/>
</dbReference>
<dbReference type="InterPro" id="IPR027417">
    <property type="entry name" value="P-loop_NTPase"/>
</dbReference>